<keyword evidence="3" id="KW-0418">Kinase</keyword>
<name>A0A2N0PE45_9GLOM</name>
<dbReference type="GO" id="GO:0004674">
    <property type="term" value="F:protein serine/threonine kinase activity"/>
    <property type="evidence" value="ECO:0007669"/>
    <property type="project" value="TreeGrafter"/>
</dbReference>
<dbReference type="Gene3D" id="1.10.510.10">
    <property type="entry name" value="Transferase(Phosphotransferase) domain 1"/>
    <property type="match status" value="1"/>
</dbReference>
<protein>
    <recommendedName>
        <fullName evidence="5">Protein kinase domain-containing protein</fullName>
    </recommendedName>
</protein>
<keyword evidence="4" id="KW-0067">ATP-binding</keyword>
<accession>A0A2N0PE45</accession>
<reference evidence="6 7" key="2">
    <citation type="submission" date="2017-09" db="EMBL/GenBank/DDBJ databases">
        <title>Extensive intraspecific genome diversity in a model arbuscular mycorrhizal fungus.</title>
        <authorList>
            <person name="Chen E.C."/>
            <person name="Morin E."/>
            <person name="Beaudet D."/>
            <person name="Noel J."/>
            <person name="Ndikumana S."/>
            <person name="Charron P."/>
            <person name="St-Onge C."/>
            <person name="Giorgi J."/>
            <person name="Grigoriev I.V."/>
            <person name="Roux C."/>
            <person name="Martin F.M."/>
            <person name="Corradi N."/>
        </authorList>
    </citation>
    <scope>NUCLEOTIDE SEQUENCE [LARGE SCALE GENOMIC DNA]</scope>
    <source>
        <strain evidence="6 7">A5</strain>
    </source>
</reference>
<dbReference type="GO" id="GO:0005524">
    <property type="term" value="F:ATP binding"/>
    <property type="evidence" value="ECO:0007669"/>
    <property type="project" value="UniProtKB-KW"/>
</dbReference>
<dbReference type="PROSITE" id="PS50011">
    <property type="entry name" value="PROTEIN_KINASE_DOM"/>
    <property type="match status" value="1"/>
</dbReference>
<evidence type="ECO:0000259" key="5">
    <source>
        <dbReference type="PROSITE" id="PS50011"/>
    </source>
</evidence>
<dbReference type="Pfam" id="PF07714">
    <property type="entry name" value="PK_Tyr_Ser-Thr"/>
    <property type="match status" value="1"/>
</dbReference>
<reference evidence="6 7" key="1">
    <citation type="submission" date="2016-04" db="EMBL/GenBank/DDBJ databases">
        <title>Genome analyses suggest a sexual origin of heterokaryosis in a supposedly ancient asexual fungus.</title>
        <authorList>
            <person name="Ropars J."/>
            <person name="Sedzielewska K."/>
            <person name="Noel J."/>
            <person name="Charron P."/>
            <person name="Farinelli L."/>
            <person name="Marton T."/>
            <person name="Kruger M."/>
            <person name="Pelin A."/>
            <person name="Brachmann A."/>
            <person name="Corradi N."/>
        </authorList>
    </citation>
    <scope>NUCLEOTIDE SEQUENCE [LARGE SCALE GENOMIC DNA]</scope>
    <source>
        <strain evidence="6 7">A5</strain>
    </source>
</reference>
<sequence>MDTLIKKLKLNKNCKKCKFKCNTIYFQQNFKNWTSGNEYIDKYIQDTQLSAHEDPEKALEWIPYNRFYGIKYGKKTGVYRANWTDGCIDSWDNENQNWKRFNKNMIIALKSLSNPKSFILEVINEIKTDYELYGITQNPQTKNYMMVLNDKCKKCNLMCSVIHFKQNFESWTSGNDDIDKFIQNIQLSTHKYDAYKKPLIEWIPYNKFYDIEYIDIGKVYANWIDGPLREWNNKNFNWERNQNVLVMLKHLSDLKNIASEVENEFMLHKIYGITQEPQTKNYMMVLSNKCKKCNYICNAIHFQQNFGSWTSGNDYIDKFIQNTQISAHDDAKEALKWIPYDRFYNIKYIEEIGIYNAFWIDGGDSTNRNGIRKLVDLKGLSDPKNITSELMNKNNRLYGITQYPKTEYYMMVLSGECKICNKTCEAIYFQQNFECWTSGNDYIDKFIQSTQISAHYNAKKALEWIPYDKFYGIEYVEISKVYVANWIDGPLHKWNNKNFNWERNQNVLVMLKHLSNLKDIASGVENKSILLYGITQEPETKNYMMVLNYICKKCNYKCKTIHFQQIFKNWTSGNNNIDKFIRDTQLSAHDISDALEWIPYDRLDNIEYIAKGGFAKVYKAYWSSKSRFIALKILNNSKNITLEFMNEIMLHYKVDVSDKIIKFYGITQEPETKNYGMVLDYAENGSLRNFLNMNQCKLDWYDKFKYLWIIAYGLSFIHRNELIHRDLHIGNILHTGNDVKITDVGLCKPADYFVSENTRDKIYGNLPYVAPEILRGKNYTKAADIYSFGIVMYEVISELSPYHDLSHEGNLAIKICQGLRPRFNIKVPELIIHLIKRCLDANPSERPTAYEIYKILRSWCDNRVTEIQKQIKESEEINKLATDGMSSTSLGFLHETNSEAIYTSRLLSFDNLPKAKNSEAIYTSRLLSFDNLPKAKNSDDYYKYKDNIISVEFSASLSQQIDVSRLDINDSNLPEPKHSDYEQNNDIISMEYSETLQIDISQLNINEDGEL</sequence>
<keyword evidence="2" id="KW-0547">Nucleotide-binding</keyword>
<feature type="domain" description="Protein kinase" evidence="5">
    <location>
        <begin position="603"/>
        <end position="860"/>
    </location>
</feature>
<dbReference type="Gene3D" id="1.10.10.1010">
    <property type="entry name" value="Intein homing endonuclease, domain IV"/>
    <property type="match status" value="4"/>
</dbReference>
<proteinExistence type="predicted"/>
<dbReference type="InterPro" id="IPR051681">
    <property type="entry name" value="Ser/Thr_Kinases-Pseudokinases"/>
</dbReference>
<evidence type="ECO:0000313" key="7">
    <source>
        <dbReference type="Proteomes" id="UP000232722"/>
    </source>
</evidence>
<evidence type="ECO:0000256" key="1">
    <source>
        <dbReference type="ARBA" id="ARBA00022679"/>
    </source>
</evidence>
<dbReference type="InterPro" id="IPR001245">
    <property type="entry name" value="Ser-Thr/Tyr_kinase_cat_dom"/>
</dbReference>
<gene>
    <name evidence="6" type="ORF">RhiirA5_421373</name>
</gene>
<dbReference type="AlphaFoldDB" id="A0A2N0PE45"/>
<comment type="caution">
    <text evidence="6">The sequence shown here is derived from an EMBL/GenBank/DDBJ whole genome shotgun (WGS) entry which is preliminary data.</text>
</comment>
<dbReference type="PRINTS" id="PR00109">
    <property type="entry name" value="TYRKINASE"/>
</dbReference>
<dbReference type="EMBL" id="LLXJ01000920">
    <property type="protein sequence ID" value="PKC05088.1"/>
    <property type="molecule type" value="Genomic_DNA"/>
</dbReference>
<evidence type="ECO:0000256" key="4">
    <source>
        <dbReference type="ARBA" id="ARBA00022840"/>
    </source>
</evidence>
<evidence type="ECO:0000313" key="6">
    <source>
        <dbReference type="EMBL" id="PKC05088.1"/>
    </source>
</evidence>
<dbReference type="Proteomes" id="UP000232722">
    <property type="component" value="Unassembled WGS sequence"/>
</dbReference>
<organism evidence="6 7">
    <name type="scientific">Rhizophagus irregularis</name>
    <dbReference type="NCBI Taxonomy" id="588596"/>
    <lineage>
        <taxon>Eukaryota</taxon>
        <taxon>Fungi</taxon>
        <taxon>Fungi incertae sedis</taxon>
        <taxon>Mucoromycota</taxon>
        <taxon>Glomeromycotina</taxon>
        <taxon>Glomeromycetes</taxon>
        <taxon>Glomerales</taxon>
        <taxon>Glomeraceae</taxon>
        <taxon>Rhizophagus</taxon>
    </lineage>
</organism>
<dbReference type="VEuPathDB" id="FungiDB:FUN_001967"/>
<dbReference type="VEuPathDB" id="FungiDB:RhiirA1_465214"/>
<dbReference type="VEuPathDB" id="FungiDB:RhiirFUN_000894"/>
<evidence type="ECO:0000256" key="2">
    <source>
        <dbReference type="ARBA" id="ARBA00022741"/>
    </source>
</evidence>
<dbReference type="InterPro" id="IPR011009">
    <property type="entry name" value="Kinase-like_dom_sf"/>
</dbReference>
<dbReference type="PANTHER" id="PTHR44329:SF288">
    <property type="entry name" value="MITOGEN-ACTIVATED PROTEIN KINASE KINASE KINASE 20"/>
    <property type="match status" value="1"/>
</dbReference>
<dbReference type="PANTHER" id="PTHR44329">
    <property type="entry name" value="SERINE/THREONINE-PROTEIN KINASE TNNI3K-RELATED"/>
    <property type="match status" value="1"/>
</dbReference>
<dbReference type="SUPFAM" id="SSF56112">
    <property type="entry name" value="Protein kinase-like (PK-like)"/>
    <property type="match status" value="1"/>
</dbReference>
<dbReference type="InterPro" id="IPR000719">
    <property type="entry name" value="Prot_kinase_dom"/>
</dbReference>
<evidence type="ECO:0000256" key="3">
    <source>
        <dbReference type="ARBA" id="ARBA00022777"/>
    </source>
</evidence>
<keyword evidence="1" id="KW-0808">Transferase</keyword>